<evidence type="ECO:0000313" key="3">
    <source>
        <dbReference type="EMBL" id="KHJ96740.1"/>
    </source>
</evidence>
<dbReference type="Pfam" id="PF08240">
    <property type="entry name" value="ADH_N"/>
    <property type="match status" value="1"/>
</dbReference>
<dbReference type="InterPro" id="IPR011032">
    <property type="entry name" value="GroES-like_sf"/>
</dbReference>
<dbReference type="Gene3D" id="3.90.180.10">
    <property type="entry name" value="Medium-chain alcohol dehydrogenases, catalytic domain"/>
    <property type="match status" value="1"/>
</dbReference>
<dbReference type="EMBL" id="KN549596">
    <property type="protein sequence ID" value="KHJ96740.1"/>
    <property type="molecule type" value="Genomic_DNA"/>
</dbReference>
<dbReference type="AlphaFoldDB" id="A0A0B1TMX1"/>
<organism evidence="3 4">
    <name type="scientific">Oesophagostomum dentatum</name>
    <name type="common">Nodular worm</name>
    <dbReference type="NCBI Taxonomy" id="61180"/>
    <lineage>
        <taxon>Eukaryota</taxon>
        <taxon>Metazoa</taxon>
        <taxon>Ecdysozoa</taxon>
        <taxon>Nematoda</taxon>
        <taxon>Chromadorea</taxon>
        <taxon>Rhabditida</taxon>
        <taxon>Rhabditina</taxon>
        <taxon>Rhabditomorpha</taxon>
        <taxon>Strongyloidea</taxon>
        <taxon>Strongylidae</taxon>
        <taxon>Oesophagostomum</taxon>
    </lineage>
</organism>
<accession>A0A0B1TMX1</accession>
<dbReference type="PANTHER" id="PTHR44154:SF1">
    <property type="entry name" value="QUINONE OXIDOREDUCTASE"/>
    <property type="match status" value="1"/>
</dbReference>
<evidence type="ECO:0000256" key="1">
    <source>
        <dbReference type="ARBA" id="ARBA00022857"/>
    </source>
</evidence>
<gene>
    <name evidence="3" type="ORF">OESDEN_03288</name>
</gene>
<dbReference type="PANTHER" id="PTHR44154">
    <property type="entry name" value="QUINONE OXIDOREDUCTASE"/>
    <property type="match status" value="1"/>
</dbReference>
<dbReference type="GO" id="GO:0070402">
    <property type="term" value="F:NADPH binding"/>
    <property type="evidence" value="ECO:0007669"/>
    <property type="project" value="TreeGrafter"/>
</dbReference>
<feature type="domain" description="Alcohol dehydrogenase-like N-terminal" evidence="2">
    <location>
        <begin position="66"/>
        <end position="137"/>
    </location>
</feature>
<evidence type="ECO:0000313" key="4">
    <source>
        <dbReference type="Proteomes" id="UP000053660"/>
    </source>
</evidence>
<reference evidence="3 4" key="1">
    <citation type="submission" date="2014-03" db="EMBL/GenBank/DDBJ databases">
        <title>Draft genome of the hookworm Oesophagostomum dentatum.</title>
        <authorList>
            <person name="Mitreva M."/>
        </authorList>
    </citation>
    <scope>NUCLEOTIDE SEQUENCE [LARGE SCALE GENOMIC DNA]</scope>
    <source>
        <strain evidence="3 4">OD-Hann</strain>
    </source>
</reference>
<dbReference type="SUPFAM" id="SSF50129">
    <property type="entry name" value="GroES-like"/>
    <property type="match status" value="1"/>
</dbReference>
<keyword evidence="1" id="KW-0521">NADP</keyword>
<dbReference type="InterPro" id="IPR013154">
    <property type="entry name" value="ADH-like_N"/>
</dbReference>
<keyword evidence="4" id="KW-1185">Reference proteome</keyword>
<dbReference type="GO" id="GO:0003730">
    <property type="term" value="F:mRNA 3'-UTR binding"/>
    <property type="evidence" value="ECO:0007669"/>
    <property type="project" value="TreeGrafter"/>
</dbReference>
<proteinExistence type="predicted"/>
<evidence type="ECO:0000259" key="2">
    <source>
        <dbReference type="Pfam" id="PF08240"/>
    </source>
</evidence>
<name>A0A0B1TMX1_OESDE</name>
<sequence>MLVNCILNSIGPRALIAIRRLRYLRPSKNLHQRRMSMRGALVREFGGPEVIGVVDDLPKPAIKTGKQVLIRVAACGVNPVDTYIRNGHYAALPELPYIPGRDGAGVVEEVGAEVSHVKPGDRVFFLIDDSGSAAEYCVTERVFPLPSGLRVTVRFSDIVHWRHLRNCRLPEADQYQQNGTQYVKRIEINKNTHENRLGKQCWRRKQEPCQVVVYSVDELSIDGI</sequence>
<dbReference type="OrthoDB" id="3941538at2759"/>
<dbReference type="InterPro" id="IPR051603">
    <property type="entry name" value="Zinc-ADH_QOR/CCCR"/>
</dbReference>
<dbReference type="Proteomes" id="UP000053660">
    <property type="component" value="Unassembled WGS sequence"/>
</dbReference>
<dbReference type="GO" id="GO:0005829">
    <property type="term" value="C:cytosol"/>
    <property type="evidence" value="ECO:0007669"/>
    <property type="project" value="TreeGrafter"/>
</dbReference>
<dbReference type="GO" id="GO:0003960">
    <property type="term" value="F:quinone reductase (NADPH) activity"/>
    <property type="evidence" value="ECO:0007669"/>
    <property type="project" value="TreeGrafter"/>
</dbReference>
<protein>
    <submittedName>
        <fullName evidence="3">GroES-like protein</fullName>
    </submittedName>
</protein>